<evidence type="ECO:0000313" key="1">
    <source>
        <dbReference type="EMBL" id="CAG8745966.1"/>
    </source>
</evidence>
<accession>A0ACA9QBS4</accession>
<comment type="caution">
    <text evidence="1">The sequence shown here is derived from an EMBL/GenBank/DDBJ whole genome shotgun (WGS) entry which is preliminary data.</text>
</comment>
<feature type="non-terminal residue" evidence="1">
    <location>
        <position position="208"/>
    </location>
</feature>
<feature type="non-terminal residue" evidence="1">
    <location>
        <position position="1"/>
    </location>
</feature>
<proteinExistence type="predicted"/>
<sequence length="208" mass="21513">IIKVVLLKPSGLAETEEGKDVKVEEGVQIRWCEPVGNRGGMKEGRVQWTVDLEARASKTLTLEWEVYHPPGQRWQYELQAPDTGVDARAVQDFNVNAADIFPVSHNKRLIGGLLSTVLDAVLPGGATTTTTQQTPAASSNQAPAPATSPTTTPQNQQTTAGSSPTTAGNSPATSPGATNQPANPGATSDVASNTQGSGNTSSPGKNGG</sequence>
<organism evidence="1 2">
    <name type="scientific">Acaulospora colombiana</name>
    <dbReference type="NCBI Taxonomy" id="27376"/>
    <lineage>
        <taxon>Eukaryota</taxon>
        <taxon>Fungi</taxon>
        <taxon>Fungi incertae sedis</taxon>
        <taxon>Mucoromycota</taxon>
        <taxon>Glomeromycotina</taxon>
        <taxon>Glomeromycetes</taxon>
        <taxon>Diversisporales</taxon>
        <taxon>Acaulosporaceae</taxon>
        <taxon>Acaulospora</taxon>
    </lineage>
</organism>
<keyword evidence="2" id="KW-1185">Reference proteome</keyword>
<dbReference type="Proteomes" id="UP000789525">
    <property type="component" value="Unassembled WGS sequence"/>
</dbReference>
<evidence type="ECO:0000313" key="2">
    <source>
        <dbReference type="Proteomes" id="UP000789525"/>
    </source>
</evidence>
<reference evidence="1" key="1">
    <citation type="submission" date="2021-06" db="EMBL/GenBank/DDBJ databases">
        <authorList>
            <person name="Kallberg Y."/>
            <person name="Tangrot J."/>
            <person name="Rosling A."/>
        </authorList>
    </citation>
    <scope>NUCLEOTIDE SEQUENCE</scope>
    <source>
        <strain evidence="1">CL356</strain>
    </source>
</reference>
<dbReference type="EMBL" id="CAJVPT010050439">
    <property type="protein sequence ID" value="CAG8745966.1"/>
    <property type="molecule type" value="Genomic_DNA"/>
</dbReference>
<name>A0ACA9QBS4_9GLOM</name>
<gene>
    <name evidence="1" type="ORF">ACOLOM_LOCUS12442</name>
</gene>
<protein>
    <submittedName>
        <fullName evidence="1">4186_t:CDS:1</fullName>
    </submittedName>
</protein>